<organism evidence="2 3">
    <name type="scientific">Heterobasidion irregulare (strain TC 32-1)</name>
    <dbReference type="NCBI Taxonomy" id="747525"/>
    <lineage>
        <taxon>Eukaryota</taxon>
        <taxon>Fungi</taxon>
        <taxon>Dikarya</taxon>
        <taxon>Basidiomycota</taxon>
        <taxon>Agaricomycotina</taxon>
        <taxon>Agaricomycetes</taxon>
        <taxon>Russulales</taxon>
        <taxon>Bondarzewiaceae</taxon>
        <taxon>Heterobasidion</taxon>
        <taxon>Heterobasidion annosum species complex</taxon>
    </lineage>
</organism>
<dbReference type="KEGG" id="hir:HETIRDRAFT_101642"/>
<reference evidence="2 3" key="1">
    <citation type="journal article" date="2012" name="New Phytol.">
        <title>Insight into trade-off between wood decay and parasitism from the genome of a fungal forest pathogen.</title>
        <authorList>
            <person name="Olson A."/>
            <person name="Aerts A."/>
            <person name="Asiegbu F."/>
            <person name="Belbahri L."/>
            <person name="Bouzid O."/>
            <person name="Broberg A."/>
            <person name="Canback B."/>
            <person name="Coutinho P.M."/>
            <person name="Cullen D."/>
            <person name="Dalman K."/>
            <person name="Deflorio G."/>
            <person name="van Diepen L.T."/>
            <person name="Dunand C."/>
            <person name="Duplessis S."/>
            <person name="Durling M."/>
            <person name="Gonthier P."/>
            <person name="Grimwood J."/>
            <person name="Fossdal C.G."/>
            <person name="Hansson D."/>
            <person name="Henrissat B."/>
            <person name="Hietala A."/>
            <person name="Himmelstrand K."/>
            <person name="Hoffmeister D."/>
            <person name="Hogberg N."/>
            <person name="James T.Y."/>
            <person name="Karlsson M."/>
            <person name="Kohler A."/>
            <person name="Kues U."/>
            <person name="Lee Y.H."/>
            <person name="Lin Y.C."/>
            <person name="Lind M."/>
            <person name="Lindquist E."/>
            <person name="Lombard V."/>
            <person name="Lucas S."/>
            <person name="Lunden K."/>
            <person name="Morin E."/>
            <person name="Murat C."/>
            <person name="Park J."/>
            <person name="Raffaello T."/>
            <person name="Rouze P."/>
            <person name="Salamov A."/>
            <person name="Schmutz J."/>
            <person name="Solheim H."/>
            <person name="Stahlberg J."/>
            <person name="Velez H."/>
            <person name="de Vries R.P."/>
            <person name="Wiebenga A."/>
            <person name="Woodward S."/>
            <person name="Yakovlev I."/>
            <person name="Garbelotto M."/>
            <person name="Martin F."/>
            <person name="Grigoriev I.V."/>
            <person name="Stenlid J."/>
        </authorList>
    </citation>
    <scope>NUCLEOTIDE SEQUENCE [LARGE SCALE GENOMIC DNA]</scope>
    <source>
        <strain evidence="2 3">TC 32-1</strain>
    </source>
</reference>
<feature type="compositionally biased region" description="Basic residues" evidence="1">
    <location>
        <begin position="72"/>
        <end position="92"/>
    </location>
</feature>
<gene>
    <name evidence="2" type="ORF">HETIRDRAFT_101642</name>
</gene>
<proteinExistence type="predicted"/>
<dbReference type="EMBL" id="KI925459">
    <property type="protein sequence ID" value="ETW80492.1"/>
    <property type="molecule type" value="Genomic_DNA"/>
</dbReference>
<dbReference type="RefSeq" id="XP_009547232.1">
    <property type="nucleotide sequence ID" value="XM_009548937.1"/>
</dbReference>
<evidence type="ECO:0000313" key="2">
    <source>
        <dbReference type="EMBL" id="ETW80492.1"/>
    </source>
</evidence>
<dbReference type="GeneID" id="20665787"/>
<dbReference type="HOGENOM" id="CLU_2158754_0_0_1"/>
<feature type="region of interest" description="Disordered" evidence="1">
    <location>
        <begin position="37"/>
        <end position="111"/>
    </location>
</feature>
<dbReference type="Proteomes" id="UP000030671">
    <property type="component" value="Unassembled WGS sequence"/>
</dbReference>
<protein>
    <submittedName>
        <fullName evidence="2">Uncharacterized protein</fullName>
    </submittedName>
</protein>
<dbReference type="AlphaFoldDB" id="W4K3V7"/>
<evidence type="ECO:0000313" key="3">
    <source>
        <dbReference type="Proteomes" id="UP000030671"/>
    </source>
</evidence>
<keyword evidence="3" id="KW-1185">Reference proteome</keyword>
<feature type="compositionally biased region" description="Low complexity" evidence="1">
    <location>
        <begin position="37"/>
        <end position="50"/>
    </location>
</feature>
<dbReference type="InParanoid" id="W4K3V7"/>
<name>W4K3V7_HETIT</name>
<accession>W4K3V7</accession>
<sequence>MEIDDPTVYYAPAYAPSPPPPLPSPYHIALAAAASSASRPAAAAAPPATATEGAQKKKKEKKPRYRADAFLKARRRDKALKSRNPRQLRKRYKAAERGESCGPASGGVERC</sequence>
<evidence type="ECO:0000256" key="1">
    <source>
        <dbReference type="SAM" id="MobiDB-lite"/>
    </source>
</evidence>